<organism evidence="2 3">
    <name type="scientific">Clostridium paraputrificum</name>
    <dbReference type="NCBI Taxonomy" id="29363"/>
    <lineage>
        <taxon>Bacteria</taxon>
        <taxon>Bacillati</taxon>
        <taxon>Bacillota</taxon>
        <taxon>Clostridia</taxon>
        <taxon>Eubacteriales</taxon>
        <taxon>Clostridiaceae</taxon>
        <taxon>Clostridium</taxon>
    </lineage>
</organism>
<evidence type="ECO:0000256" key="1">
    <source>
        <dbReference type="SAM" id="Phobius"/>
    </source>
</evidence>
<keyword evidence="3" id="KW-1185">Reference proteome</keyword>
<gene>
    <name evidence="2" type="ORF">CP373A1_06555</name>
</gene>
<comment type="caution">
    <text evidence="2">The sequence shown here is derived from an EMBL/GenBank/DDBJ whole genome shotgun (WGS) entry which is preliminary data.</text>
</comment>
<feature type="transmembrane region" description="Helical" evidence="1">
    <location>
        <begin position="70"/>
        <end position="91"/>
    </location>
</feature>
<protein>
    <submittedName>
        <fullName evidence="2">Uncharacterized protein</fullName>
    </submittedName>
</protein>
<name>A0A174WRA9_9CLOT</name>
<dbReference type="GeneID" id="42775255"/>
<evidence type="ECO:0000313" key="2">
    <source>
        <dbReference type="EMBL" id="OBY11151.1"/>
    </source>
</evidence>
<sequence>MKEYIQNYEKWLKEILKQELNNDEANKLANYHKTQIQFLQHERFVHLIVMVMTIILFFITFFIFYNNVSLPLGVLMFILGVLSVAYIIHYYRLENTVQKWYKIYNSLVIREDRLG</sequence>
<keyword evidence="1" id="KW-0472">Membrane</keyword>
<dbReference type="Proteomes" id="UP000092714">
    <property type="component" value="Unassembled WGS sequence"/>
</dbReference>
<evidence type="ECO:0000313" key="3">
    <source>
        <dbReference type="Proteomes" id="UP000092714"/>
    </source>
</evidence>
<keyword evidence="1" id="KW-1133">Transmembrane helix</keyword>
<dbReference type="eggNOG" id="ENOG50330HF">
    <property type="taxonomic scope" value="Bacteria"/>
</dbReference>
<keyword evidence="1" id="KW-0812">Transmembrane</keyword>
<reference evidence="2 3" key="1">
    <citation type="submission" date="2016-06" db="EMBL/GenBank/DDBJ databases">
        <authorList>
            <person name="Kjaerup R.B."/>
            <person name="Dalgaard T.S."/>
            <person name="Juul-Madsen H.R."/>
        </authorList>
    </citation>
    <scope>NUCLEOTIDE SEQUENCE [LARGE SCALE GENOMIC DNA]</scope>
    <source>
        <strain evidence="2 3">373-A1</strain>
    </source>
</reference>
<dbReference type="AlphaFoldDB" id="A0A174WRA9"/>
<dbReference type="OrthoDB" id="1938125at2"/>
<dbReference type="EMBL" id="MAPZ01000016">
    <property type="protein sequence ID" value="OBY11151.1"/>
    <property type="molecule type" value="Genomic_DNA"/>
</dbReference>
<feature type="transmembrane region" description="Helical" evidence="1">
    <location>
        <begin position="44"/>
        <end position="64"/>
    </location>
</feature>
<proteinExistence type="predicted"/>
<dbReference type="RefSeq" id="WP_027097420.1">
    <property type="nucleotide sequence ID" value="NZ_CABHIH010000005.1"/>
</dbReference>
<accession>A0A174WRA9</accession>